<dbReference type="AlphaFoldDB" id="A0A319D560"/>
<keyword evidence="1" id="KW-0472">Membrane</keyword>
<reference evidence="2 3" key="1">
    <citation type="submission" date="2018-02" db="EMBL/GenBank/DDBJ databases">
        <title>The genomes of Aspergillus section Nigri reveals drivers in fungal speciation.</title>
        <authorList>
            <consortium name="DOE Joint Genome Institute"/>
            <person name="Vesth T.C."/>
            <person name="Nybo J."/>
            <person name="Theobald S."/>
            <person name="Brandl J."/>
            <person name="Frisvad J.C."/>
            <person name="Nielsen K.F."/>
            <person name="Lyhne E.K."/>
            <person name="Kogle M.E."/>
            <person name="Kuo A."/>
            <person name="Riley R."/>
            <person name="Clum A."/>
            <person name="Nolan M."/>
            <person name="Lipzen A."/>
            <person name="Salamov A."/>
            <person name="Henrissat B."/>
            <person name="Wiebenga A."/>
            <person name="De vries R.P."/>
            <person name="Grigoriev I.V."/>
            <person name="Mortensen U.H."/>
            <person name="Andersen M.R."/>
            <person name="Baker S.E."/>
        </authorList>
    </citation>
    <scope>NUCLEOTIDE SEQUENCE [LARGE SCALE GENOMIC DNA]</scope>
    <source>
        <strain evidence="2 3">CBS 707.79</strain>
    </source>
</reference>
<keyword evidence="1" id="KW-0812">Transmembrane</keyword>
<evidence type="ECO:0000313" key="2">
    <source>
        <dbReference type="EMBL" id="PYH92291.1"/>
    </source>
</evidence>
<name>A0A319D560_9EURO</name>
<dbReference type="EMBL" id="KZ825920">
    <property type="protein sequence ID" value="PYH92291.1"/>
    <property type="molecule type" value="Genomic_DNA"/>
</dbReference>
<dbReference type="VEuPathDB" id="FungiDB:BO71DRAFT_27483"/>
<sequence length="84" mass="10194">MRSTFTLGSTSPDFHLLHFSLPAVRHRDQKQKRTRWGRWLNIPMCWMCWICWILLYGNRLQNGYALTRERNLTHCKLIFLCELI</sequence>
<proteinExistence type="predicted"/>
<gene>
    <name evidence="2" type="ORF">BO71DRAFT_27483</name>
</gene>
<evidence type="ECO:0000313" key="3">
    <source>
        <dbReference type="Proteomes" id="UP000247810"/>
    </source>
</evidence>
<dbReference type="Proteomes" id="UP000247810">
    <property type="component" value="Unassembled WGS sequence"/>
</dbReference>
<keyword evidence="3" id="KW-1185">Reference proteome</keyword>
<evidence type="ECO:0000256" key="1">
    <source>
        <dbReference type="SAM" id="Phobius"/>
    </source>
</evidence>
<organism evidence="2 3">
    <name type="scientific">Aspergillus ellipticus CBS 707.79</name>
    <dbReference type="NCBI Taxonomy" id="1448320"/>
    <lineage>
        <taxon>Eukaryota</taxon>
        <taxon>Fungi</taxon>
        <taxon>Dikarya</taxon>
        <taxon>Ascomycota</taxon>
        <taxon>Pezizomycotina</taxon>
        <taxon>Eurotiomycetes</taxon>
        <taxon>Eurotiomycetidae</taxon>
        <taxon>Eurotiales</taxon>
        <taxon>Aspergillaceae</taxon>
        <taxon>Aspergillus</taxon>
        <taxon>Aspergillus subgen. Circumdati</taxon>
    </lineage>
</organism>
<keyword evidence="1" id="KW-1133">Transmembrane helix</keyword>
<feature type="transmembrane region" description="Helical" evidence="1">
    <location>
        <begin position="39"/>
        <end position="57"/>
    </location>
</feature>
<accession>A0A319D560</accession>
<protein>
    <submittedName>
        <fullName evidence="2">Uncharacterized protein</fullName>
    </submittedName>
</protein>